<gene>
    <name evidence="5" type="primary">ltaE</name>
    <name evidence="5" type="ORF">TPELB_20660</name>
</gene>
<evidence type="ECO:0000256" key="1">
    <source>
        <dbReference type="ARBA" id="ARBA00001933"/>
    </source>
</evidence>
<name>A0ABZ3FGJ2_9FIRM</name>
<keyword evidence="5" id="KW-0456">Lyase</keyword>
<evidence type="ECO:0000313" key="5">
    <source>
        <dbReference type="EMBL" id="XAM41753.1"/>
    </source>
</evidence>
<evidence type="ECO:0000313" key="6">
    <source>
        <dbReference type="Proteomes" id="UP001477947"/>
    </source>
</evidence>
<comment type="similarity">
    <text evidence="2">Belongs to the threonine aldolase family.</text>
</comment>
<evidence type="ECO:0000259" key="4">
    <source>
        <dbReference type="Pfam" id="PF01212"/>
    </source>
</evidence>
<dbReference type="RefSeq" id="WP_343336928.1">
    <property type="nucleotide sequence ID" value="NZ_CP154622.1"/>
</dbReference>
<protein>
    <submittedName>
        <fullName evidence="5">Low specificity L-threonine aldolase</fullName>
        <ecNumber evidence="5">4.1.2.48</ecNumber>
    </submittedName>
</protein>
<feature type="domain" description="Aromatic amino acid beta-eliminating lyase/threonine aldolase" evidence="4">
    <location>
        <begin position="30"/>
        <end position="270"/>
    </location>
</feature>
<dbReference type="InterPro" id="IPR015424">
    <property type="entry name" value="PyrdxlP-dep_Trfase"/>
</dbReference>
<organism evidence="5 6">
    <name type="scientific">Terrisporobacter petrolearius</name>
    <dbReference type="NCBI Taxonomy" id="1460447"/>
    <lineage>
        <taxon>Bacteria</taxon>
        <taxon>Bacillati</taxon>
        <taxon>Bacillota</taxon>
        <taxon>Clostridia</taxon>
        <taxon>Peptostreptococcales</taxon>
        <taxon>Peptostreptococcaceae</taxon>
        <taxon>Terrisporobacter</taxon>
    </lineage>
</organism>
<evidence type="ECO:0000256" key="2">
    <source>
        <dbReference type="ARBA" id="ARBA00006966"/>
    </source>
</evidence>
<dbReference type="EC" id="4.1.2.48" evidence="5"/>
<dbReference type="Gene3D" id="3.40.640.10">
    <property type="entry name" value="Type I PLP-dependent aspartate aminotransferase-like (Major domain)"/>
    <property type="match status" value="1"/>
</dbReference>
<dbReference type="PANTHER" id="PTHR48097:SF5">
    <property type="entry name" value="LOW SPECIFICITY L-THREONINE ALDOLASE"/>
    <property type="match status" value="1"/>
</dbReference>
<dbReference type="EMBL" id="CP154622">
    <property type="protein sequence ID" value="XAM41753.1"/>
    <property type="molecule type" value="Genomic_DNA"/>
</dbReference>
<keyword evidence="3" id="KW-0663">Pyridoxal phosphate</keyword>
<dbReference type="SUPFAM" id="SSF53383">
    <property type="entry name" value="PLP-dependent transferases"/>
    <property type="match status" value="1"/>
</dbReference>
<evidence type="ECO:0000256" key="3">
    <source>
        <dbReference type="ARBA" id="ARBA00022898"/>
    </source>
</evidence>
<dbReference type="GO" id="GO:0016829">
    <property type="term" value="F:lyase activity"/>
    <property type="evidence" value="ECO:0007669"/>
    <property type="project" value="UniProtKB-KW"/>
</dbReference>
<proteinExistence type="inferred from homology"/>
<accession>A0ABZ3FGJ2</accession>
<reference evidence="5 6" key="1">
    <citation type="submission" date="2024-04" db="EMBL/GenBank/DDBJ databases">
        <title>Isolation and characterization of novel acetogenic strains of the genera Terrisporobacter and Acetoanaerobium.</title>
        <authorList>
            <person name="Boeer T."/>
            <person name="Schueler M.A."/>
            <person name="Lueschen A."/>
            <person name="Eysell L."/>
            <person name="Droege J."/>
            <person name="Heinemann M."/>
            <person name="Engelhardt L."/>
            <person name="Basen M."/>
            <person name="Daniel R."/>
        </authorList>
    </citation>
    <scope>NUCLEOTIDE SEQUENCE [LARGE SCALE GENOMIC DNA]</scope>
    <source>
        <strain evidence="5 6">ELB</strain>
    </source>
</reference>
<dbReference type="Proteomes" id="UP001477947">
    <property type="component" value="Chromosome"/>
</dbReference>
<dbReference type="PANTHER" id="PTHR48097">
    <property type="entry name" value="L-THREONINE ALDOLASE-RELATED"/>
    <property type="match status" value="1"/>
</dbReference>
<dbReference type="Pfam" id="PF01212">
    <property type="entry name" value="Beta_elim_lyase"/>
    <property type="match status" value="1"/>
</dbReference>
<dbReference type="InterPro" id="IPR015422">
    <property type="entry name" value="PyrdxlP-dep_Trfase_small"/>
</dbReference>
<sequence length="340" mass="38363">MYSFTNDYSEGAHESILKALLDSNLKQSSGYGLDEYSEKAKDILKNVLKSEKIDIHFIPGGTQVNLICISSFLKQYEAAIAADTGHIAVHETGAIEACGHKVITAPSNDGKLTVDKIEKILKIHTDEHMVKPKLVYISNATEIGTIYKKQELIDLYTYCREKNLLFFIDGARMGSAITSEENDLQLCDLVNLCDAFYIGATKNGALFGEALVICNDSLKEDFRYNIKQKGALLAKGRLLGIQFVELFKDDLFFNLAKHANKMAALIQDALIEENYKLLIKSPTNQIFPILPNSSIEKLREKYSFNTWEEYDENHTVIRLVTSWATEKDKVLDFINDLRNL</sequence>
<comment type="cofactor">
    <cofactor evidence="1">
        <name>pyridoxal 5'-phosphate</name>
        <dbReference type="ChEBI" id="CHEBI:597326"/>
    </cofactor>
</comment>
<dbReference type="InterPro" id="IPR001597">
    <property type="entry name" value="ArAA_b-elim_lyase/Thr_aldolase"/>
</dbReference>
<dbReference type="Gene3D" id="3.90.1150.10">
    <property type="entry name" value="Aspartate Aminotransferase, domain 1"/>
    <property type="match status" value="1"/>
</dbReference>
<dbReference type="InterPro" id="IPR015421">
    <property type="entry name" value="PyrdxlP-dep_Trfase_major"/>
</dbReference>
<keyword evidence="6" id="KW-1185">Reference proteome</keyword>